<proteinExistence type="predicted"/>
<comment type="catalytic activity">
    <reaction evidence="4">
        <text>L-aspartate + L-glutamine + ATP + H2O = L-asparagine + L-glutamate + AMP + diphosphate + H(+)</text>
        <dbReference type="Rhea" id="RHEA:12228"/>
        <dbReference type="ChEBI" id="CHEBI:15377"/>
        <dbReference type="ChEBI" id="CHEBI:15378"/>
        <dbReference type="ChEBI" id="CHEBI:29985"/>
        <dbReference type="ChEBI" id="CHEBI:29991"/>
        <dbReference type="ChEBI" id="CHEBI:30616"/>
        <dbReference type="ChEBI" id="CHEBI:33019"/>
        <dbReference type="ChEBI" id="CHEBI:58048"/>
        <dbReference type="ChEBI" id="CHEBI:58359"/>
        <dbReference type="ChEBI" id="CHEBI:456215"/>
        <dbReference type="EC" id="6.3.5.4"/>
    </reaction>
</comment>
<evidence type="ECO:0000256" key="3">
    <source>
        <dbReference type="ARBA" id="ARBA00022888"/>
    </source>
</evidence>
<dbReference type="PANTHER" id="PTHR43284">
    <property type="entry name" value="ASPARAGINE SYNTHETASE (GLUTAMINE-HYDROLYZING)"/>
    <property type="match status" value="1"/>
</dbReference>
<dbReference type="GO" id="GO:0004066">
    <property type="term" value="F:asparagine synthase (glutamine-hydrolyzing) activity"/>
    <property type="evidence" value="ECO:0007669"/>
    <property type="project" value="UniProtKB-EC"/>
</dbReference>
<name>A0A4R3L7K7_9BACL</name>
<reference evidence="5 6" key="1">
    <citation type="submission" date="2019-03" db="EMBL/GenBank/DDBJ databases">
        <title>Genomic Encyclopedia of Type Strains, Phase IV (KMG-IV): sequencing the most valuable type-strain genomes for metagenomic binning, comparative biology and taxonomic classification.</title>
        <authorList>
            <person name="Goeker M."/>
        </authorList>
    </citation>
    <scope>NUCLEOTIDE SEQUENCE [LARGE SCALE GENOMIC DNA]</scope>
    <source>
        <strain evidence="5 6">DSM 45707</strain>
    </source>
</reference>
<comment type="caution">
    <text evidence="5">The sequence shown here is derived from an EMBL/GenBank/DDBJ whole genome shotgun (WGS) entry which is preliminary data.</text>
</comment>
<dbReference type="InterPro" id="IPR014729">
    <property type="entry name" value="Rossmann-like_a/b/a_fold"/>
</dbReference>
<dbReference type="InterPro" id="IPR029055">
    <property type="entry name" value="Ntn_hydrolases_N"/>
</dbReference>
<dbReference type="EC" id="6.3.5.4" evidence="2"/>
<evidence type="ECO:0000256" key="2">
    <source>
        <dbReference type="ARBA" id="ARBA00012737"/>
    </source>
</evidence>
<dbReference type="SUPFAM" id="SSF52402">
    <property type="entry name" value="Adenine nucleotide alpha hydrolases-like"/>
    <property type="match status" value="1"/>
</dbReference>
<evidence type="ECO:0000256" key="1">
    <source>
        <dbReference type="ARBA" id="ARBA00005187"/>
    </source>
</evidence>
<gene>
    <name evidence="5" type="ORF">EDD58_107124</name>
</gene>
<sequence>MKFVYGCFSRQSNPFSLPVPLGTNQVWSDLPLYVSNQWSSNELQVFKTRQLRALIVGTGITIREEQESIFRQYEKTNDIAVFNRWKGNDQIFLYHHDSLLLIPDLLGLYPIYFMCLPEYTVFSSHQLILSSLFSKQVDHDQLLVSLLCSSMTEFKLRKSLFQNIESVPPCEALVWTDDPIKSLTEGTTIFRNTLLETVERRVKKKSHISLDISGGLDSTPLAILTSKNPHLMRSGLTYQSESVHEWEDGTIAKEVYENYGIDRLLGNSISVSYLRLFGKEVDRFLYRCKALSI</sequence>
<dbReference type="AlphaFoldDB" id="A0A4R3L7K7"/>
<dbReference type="Gene3D" id="3.40.50.620">
    <property type="entry name" value="HUPs"/>
    <property type="match status" value="1"/>
</dbReference>
<evidence type="ECO:0000313" key="6">
    <source>
        <dbReference type="Proteomes" id="UP000294937"/>
    </source>
</evidence>
<keyword evidence="3" id="KW-0061">Asparagine biosynthesis</keyword>
<dbReference type="PANTHER" id="PTHR43284:SF1">
    <property type="entry name" value="ASPARAGINE SYNTHETASE"/>
    <property type="match status" value="1"/>
</dbReference>
<dbReference type="GO" id="GO:0006529">
    <property type="term" value="P:asparagine biosynthetic process"/>
    <property type="evidence" value="ECO:0007669"/>
    <property type="project" value="UniProtKB-KW"/>
</dbReference>
<keyword evidence="3" id="KW-0028">Amino-acid biosynthesis</keyword>
<dbReference type="RefSeq" id="WP_243648728.1">
    <property type="nucleotide sequence ID" value="NZ_SMAG01000007.1"/>
</dbReference>
<dbReference type="InterPro" id="IPR051786">
    <property type="entry name" value="ASN_synthetase/amidase"/>
</dbReference>
<protein>
    <recommendedName>
        <fullName evidence="2">asparagine synthase (glutamine-hydrolyzing)</fullName>
        <ecNumber evidence="2">6.3.5.4</ecNumber>
    </recommendedName>
</protein>
<evidence type="ECO:0000313" key="5">
    <source>
        <dbReference type="EMBL" id="TCS93476.1"/>
    </source>
</evidence>
<dbReference type="Proteomes" id="UP000294937">
    <property type="component" value="Unassembled WGS sequence"/>
</dbReference>
<keyword evidence="6" id="KW-1185">Reference proteome</keyword>
<dbReference type="SUPFAM" id="SSF56235">
    <property type="entry name" value="N-terminal nucleophile aminohydrolases (Ntn hydrolases)"/>
    <property type="match status" value="1"/>
</dbReference>
<dbReference type="EMBL" id="SMAG01000007">
    <property type="protein sequence ID" value="TCS93476.1"/>
    <property type="molecule type" value="Genomic_DNA"/>
</dbReference>
<accession>A0A4R3L7K7</accession>
<organism evidence="5 6">
    <name type="scientific">Hazenella coriacea</name>
    <dbReference type="NCBI Taxonomy" id="1179467"/>
    <lineage>
        <taxon>Bacteria</taxon>
        <taxon>Bacillati</taxon>
        <taxon>Bacillota</taxon>
        <taxon>Bacilli</taxon>
        <taxon>Bacillales</taxon>
        <taxon>Thermoactinomycetaceae</taxon>
        <taxon>Hazenella</taxon>
    </lineage>
</organism>
<comment type="pathway">
    <text evidence="1">Amino-acid biosynthesis; L-asparagine biosynthesis; L-asparagine from L-aspartate (L-Gln route): step 1/1.</text>
</comment>
<evidence type="ECO:0000256" key="4">
    <source>
        <dbReference type="ARBA" id="ARBA00048741"/>
    </source>
</evidence>